<evidence type="ECO:0000256" key="1">
    <source>
        <dbReference type="ARBA" id="ARBA00008168"/>
    </source>
</evidence>
<keyword evidence="6" id="KW-1185">Reference proteome</keyword>
<dbReference type="RefSeq" id="WP_247028728.1">
    <property type="nucleotide sequence ID" value="NZ_JALKCH010000005.1"/>
</dbReference>
<accession>A0ABT0DAY9</accession>
<protein>
    <recommendedName>
        <fullName evidence="2 4">Cell division topological specificity factor</fullName>
    </recommendedName>
</protein>
<keyword evidence="4 5" id="KW-0132">Cell division</keyword>
<evidence type="ECO:0000256" key="2">
    <source>
        <dbReference type="ARBA" id="ARBA00020112"/>
    </source>
</evidence>
<dbReference type="Pfam" id="PF03776">
    <property type="entry name" value="MinE"/>
    <property type="match status" value="1"/>
</dbReference>
<dbReference type="Gene3D" id="3.30.1070.10">
    <property type="entry name" value="Cell division topological specificity factor MinE"/>
    <property type="match status" value="1"/>
</dbReference>
<dbReference type="SUPFAM" id="SSF55229">
    <property type="entry name" value="Cell division protein MinE topological specificity domain"/>
    <property type="match status" value="1"/>
</dbReference>
<dbReference type="NCBIfam" id="TIGR01215">
    <property type="entry name" value="minE"/>
    <property type="match status" value="1"/>
</dbReference>
<dbReference type="EMBL" id="JALKCH010000005">
    <property type="protein sequence ID" value="MCK0197130.1"/>
    <property type="molecule type" value="Genomic_DNA"/>
</dbReference>
<evidence type="ECO:0000256" key="4">
    <source>
        <dbReference type="HAMAP-Rule" id="MF_00262"/>
    </source>
</evidence>
<dbReference type="InterPro" id="IPR036707">
    <property type="entry name" value="MinE_sf"/>
</dbReference>
<keyword evidence="4" id="KW-0131">Cell cycle</keyword>
<evidence type="ECO:0000313" key="6">
    <source>
        <dbReference type="Proteomes" id="UP001203284"/>
    </source>
</evidence>
<dbReference type="Proteomes" id="UP001203284">
    <property type="component" value="Unassembled WGS sequence"/>
</dbReference>
<dbReference type="HAMAP" id="MF_00262">
    <property type="entry name" value="MinE"/>
    <property type="match status" value="1"/>
</dbReference>
<dbReference type="GO" id="GO:0051301">
    <property type="term" value="P:cell division"/>
    <property type="evidence" value="ECO:0007669"/>
    <property type="project" value="UniProtKB-KW"/>
</dbReference>
<proteinExistence type="inferred from homology"/>
<organism evidence="5 6">
    <name type="scientific">Ancylobacter crimeensis</name>
    <dbReference type="NCBI Taxonomy" id="2579147"/>
    <lineage>
        <taxon>Bacteria</taxon>
        <taxon>Pseudomonadati</taxon>
        <taxon>Pseudomonadota</taxon>
        <taxon>Alphaproteobacteria</taxon>
        <taxon>Hyphomicrobiales</taxon>
        <taxon>Xanthobacteraceae</taxon>
        <taxon>Ancylobacter</taxon>
    </lineage>
</organism>
<evidence type="ECO:0000313" key="5">
    <source>
        <dbReference type="EMBL" id="MCK0197130.1"/>
    </source>
</evidence>
<dbReference type="NCBIfam" id="NF001422">
    <property type="entry name" value="PRK00296.1"/>
    <property type="match status" value="1"/>
</dbReference>
<gene>
    <name evidence="4 5" type="primary">minE</name>
    <name evidence="5" type="ORF">MWN34_09420</name>
</gene>
<dbReference type="InterPro" id="IPR005527">
    <property type="entry name" value="MinE"/>
</dbReference>
<evidence type="ECO:0000256" key="3">
    <source>
        <dbReference type="ARBA" id="ARBA00025265"/>
    </source>
</evidence>
<name>A0ABT0DAY9_9HYPH</name>
<comment type="caution">
    <text evidence="5">The sequence shown here is derived from an EMBL/GenBank/DDBJ whole genome shotgun (WGS) entry which is preliminary data.</text>
</comment>
<comment type="similarity">
    <text evidence="1 4">Belongs to the MinE family.</text>
</comment>
<comment type="function">
    <text evidence="3 4">Prevents the cell division inhibition by proteins MinC and MinD at internal division sites while permitting inhibition at polar sites. This ensures cell division at the proper site by restricting the formation of a division septum at the midpoint of the long axis of the cell.</text>
</comment>
<reference evidence="5 6" key="1">
    <citation type="submission" date="2022-04" db="EMBL/GenBank/DDBJ databases">
        <authorList>
            <person name="Grouzdev D.S."/>
            <person name="Pantiukh K.S."/>
            <person name="Krutkina M.S."/>
        </authorList>
    </citation>
    <scope>NUCLEOTIDE SEQUENCE [LARGE SCALE GENOMIC DNA]</scope>
    <source>
        <strain evidence="5 6">6x-1</strain>
    </source>
</reference>
<sequence length="91" mass="10015">MSLWNRFFSSSSSAPQARERLQILLSHERQVLGGDDLLSSLREDILAVVAKRVPCDREAVKVRLDKGSPLSILEIEVEIRGEVASLGRAAA</sequence>